<evidence type="ECO:0000259" key="1">
    <source>
        <dbReference type="Pfam" id="PF01370"/>
    </source>
</evidence>
<protein>
    <submittedName>
        <fullName evidence="2">NAD-dependent epimerase/dehydratase</fullName>
    </submittedName>
</protein>
<dbReference type="InterPro" id="IPR036291">
    <property type="entry name" value="NAD(P)-bd_dom_sf"/>
</dbReference>
<dbReference type="PANTHER" id="PTHR43245">
    <property type="entry name" value="BIFUNCTIONAL POLYMYXIN RESISTANCE PROTEIN ARNA"/>
    <property type="match status" value="1"/>
</dbReference>
<reference evidence="2" key="1">
    <citation type="submission" date="2018-07" db="EMBL/GenBank/DDBJ databases">
        <authorList>
            <person name="Quirk P.G."/>
            <person name="Krulwich T.A."/>
        </authorList>
    </citation>
    <scope>NUCLEOTIDE SEQUENCE</scope>
</reference>
<sequence>MRVMVTGHRGYIGPHVVRHLKALGHEVVGLDTGLYRGCATGELDSVPTIVKDVRDAEKEDFAGVDAVIHLAGLSNDPLGEFDQQLTYDINTWGSVRVATKAKEAGVKRFVFASTCSVYGAQGDTMIDESAPTNPVSPYARSKLMAEGEISKIADDSFCPVYLRPGTAFGASPMLRFDLVLNNLVAWATATHRVHVKSDGTPWRPLVHCEDIARAFVAAVLAPRELVFNQPFNVGATDANYRIREVAEVVAKAVPGSTVEFANTPDPDKRSYRVSFKKLNSTLEAWKPAWNAAAGADQIYDTIQTMKLTAQDFEGARYNRLPHLKKLIKEGYLDESFRWIHQPDARV</sequence>
<dbReference type="Gene3D" id="3.40.50.720">
    <property type="entry name" value="NAD(P)-binding Rossmann-like Domain"/>
    <property type="match status" value="1"/>
</dbReference>
<accession>A0A380TBR9</accession>
<proteinExistence type="predicted"/>
<dbReference type="PANTHER" id="PTHR43245:SF23">
    <property type="entry name" value="NAD(P)-BINDING DOMAIN-CONTAINING PROTEIN"/>
    <property type="match status" value="1"/>
</dbReference>
<dbReference type="CDD" id="cd08946">
    <property type="entry name" value="SDR_e"/>
    <property type="match status" value="1"/>
</dbReference>
<gene>
    <name evidence="2" type="ORF">DF3PB_1590005</name>
</gene>
<dbReference type="EMBL" id="UIDG01000067">
    <property type="protein sequence ID" value="SUS04939.1"/>
    <property type="molecule type" value="Genomic_DNA"/>
</dbReference>
<evidence type="ECO:0000313" key="2">
    <source>
        <dbReference type="EMBL" id="SUS04939.1"/>
    </source>
</evidence>
<dbReference type="InterPro" id="IPR050177">
    <property type="entry name" value="Lipid_A_modif_metabolic_enz"/>
</dbReference>
<dbReference type="InterPro" id="IPR001509">
    <property type="entry name" value="Epimerase_deHydtase"/>
</dbReference>
<dbReference type="Pfam" id="PF01370">
    <property type="entry name" value="Epimerase"/>
    <property type="match status" value="1"/>
</dbReference>
<feature type="domain" description="NAD-dependent epimerase/dehydratase" evidence="1">
    <location>
        <begin position="3"/>
        <end position="234"/>
    </location>
</feature>
<organism evidence="2">
    <name type="scientific">metagenome</name>
    <dbReference type="NCBI Taxonomy" id="256318"/>
    <lineage>
        <taxon>unclassified sequences</taxon>
        <taxon>metagenomes</taxon>
    </lineage>
</organism>
<name>A0A380TBR9_9ZZZZ</name>
<dbReference type="SUPFAM" id="SSF51735">
    <property type="entry name" value="NAD(P)-binding Rossmann-fold domains"/>
    <property type="match status" value="1"/>
</dbReference>
<dbReference type="AlphaFoldDB" id="A0A380TBR9"/>